<sequence length="79" mass="9288">MLVNAQSGILREYSPWNFLEYACWRLVIHLIFALSHLGPRGQRRRFSELGRITQMTTGSWDRPEHKMTPDHFKEDASTV</sequence>
<dbReference type="Proteomes" id="UP001234178">
    <property type="component" value="Unassembled WGS sequence"/>
</dbReference>
<organism evidence="2 3">
    <name type="scientific">Daphnia magna</name>
    <dbReference type="NCBI Taxonomy" id="35525"/>
    <lineage>
        <taxon>Eukaryota</taxon>
        <taxon>Metazoa</taxon>
        <taxon>Ecdysozoa</taxon>
        <taxon>Arthropoda</taxon>
        <taxon>Crustacea</taxon>
        <taxon>Branchiopoda</taxon>
        <taxon>Diplostraca</taxon>
        <taxon>Cladocera</taxon>
        <taxon>Anomopoda</taxon>
        <taxon>Daphniidae</taxon>
        <taxon>Daphnia</taxon>
    </lineage>
</organism>
<reference evidence="2 3" key="1">
    <citation type="journal article" date="2023" name="Nucleic Acids Res.">
        <title>The hologenome of Daphnia magna reveals possible DNA methylation and microbiome-mediated evolution of the host genome.</title>
        <authorList>
            <person name="Chaturvedi A."/>
            <person name="Li X."/>
            <person name="Dhandapani V."/>
            <person name="Marshall H."/>
            <person name="Kissane S."/>
            <person name="Cuenca-Cambronero M."/>
            <person name="Asole G."/>
            <person name="Calvet F."/>
            <person name="Ruiz-Romero M."/>
            <person name="Marangio P."/>
            <person name="Guigo R."/>
            <person name="Rago D."/>
            <person name="Mirbahai L."/>
            <person name="Eastwood N."/>
            <person name="Colbourne J.K."/>
            <person name="Zhou J."/>
            <person name="Mallon E."/>
            <person name="Orsini L."/>
        </authorList>
    </citation>
    <scope>NUCLEOTIDE SEQUENCE [LARGE SCALE GENOMIC DNA]</scope>
    <source>
        <strain evidence="2">LRV0_1</strain>
    </source>
</reference>
<accession>A0ABQ9ZIJ6</accession>
<evidence type="ECO:0000313" key="2">
    <source>
        <dbReference type="EMBL" id="KAK4012731.1"/>
    </source>
</evidence>
<comment type="caution">
    <text evidence="2">The sequence shown here is derived from an EMBL/GenBank/DDBJ whole genome shotgun (WGS) entry which is preliminary data.</text>
</comment>
<protein>
    <submittedName>
        <fullName evidence="2">Uncharacterized protein</fullName>
    </submittedName>
</protein>
<name>A0ABQ9ZIJ6_9CRUS</name>
<dbReference type="EMBL" id="JAOYFB010000004">
    <property type="protein sequence ID" value="KAK4012731.1"/>
    <property type="molecule type" value="Genomic_DNA"/>
</dbReference>
<proteinExistence type="predicted"/>
<feature type="region of interest" description="Disordered" evidence="1">
    <location>
        <begin position="58"/>
        <end position="79"/>
    </location>
</feature>
<feature type="compositionally biased region" description="Basic and acidic residues" evidence="1">
    <location>
        <begin position="61"/>
        <end position="79"/>
    </location>
</feature>
<evidence type="ECO:0000256" key="1">
    <source>
        <dbReference type="SAM" id="MobiDB-lite"/>
    </source>
</evidence>
<gene>
    <name evidence="2" type="ORF">OUZ56_024967</name>
</gene>
<keyword evidence="3" id="KW-1185">Reference proteome</keyword>
<evidence type="ECO:0000313" key="3">
    <source>
        <dbReference type="Proteomes" id="UP001234178"/>
    </source>
</evidence>